<feature type="non-terminal residue" evidence="1">
    <location>
        <position position="34"/>
    </location>
</feature>
<dbReference type="AlphaFoldDB" id="A0A2U1F2R3"/>
<proteinExistence type="predicted"/>
<gene>
    <name evidence="1" type="ORF">C7382_1221</name>
</gene>
<keyword evidence="2" id="KW-1185">Reference proteome</keyword>
<protein>
    <submittedName>
        <fullName evidence="1">Uncharacterized protein</fullName>
    </submittedName>
</protein>
<comment type="caution">
    <text evidence="1">The sequence shown here is derived from an EMBL/GenBank/DDBJ whole genome shotgun (WGS) entry which is preliminary data.</text>
</comment>
<reference evidence="1 2" key="1">
    <citation type="submission" date="2018-04" db="EMBL/GenBank/DDBJ databases">
        <title>Genomic Encyclopedia of Type Strains, Phase IV (KMG-IV): sequencing the most valuable type-strain genomes for metagenomic binning, comparative biology and taxonomic classification.</title>
        <authorList>
            <person name="Goeker M."/>
        </authorList>
    </citation>
    <scope>NUCLEOTIDE SEQUENCE [LARGE SCALE GENOMIC DNA]</scope>
    <source>
        <strain evidence="1 2">DSM 28520</strain>
    </source>
</reference>
<dbReference type="Proteomes" id="UP000245462">
    <property type="component" value="Unassembled WGS sequence"/>
</dbReference>
<evidence type="ECO:0000313" key="1">
    <source>
        <dbReference type="EMBL" id="PVZ06419.1"/>
    </source>
</evidence>
<organism evidence="1 2">
    <name type="scientific">Porphyromonas loveana</name>
    <dbReference type="NCBI Taxonomy" id="1884669"/>
    <lineage>
        <taxon>Bacteria</taxon>
        <taxon>Pseudomonadati</taxon>
        <taxon>Bacteroidota</taxon>
        <taxon>Bacteroidia</taxon>
        <taxon>Bacteroidales</taxon>
        <taxon>Porphyromonadaceae</taxon>
        <taxon>Porphyromonas</taxon>
    </lineage>
</organism>
<evidence type="ECO:0000313" key="2">
    <source>
        <dbReference type="Proteomes" id="UP000245462"/>
    </source>
</evidence>
<name>A0A2U1F2R3_9PORP</name>
<dbReference type="EMBL" id="QEKY01000022">
    <property type="protein sequence ID" value="PVZ06419.1"/>
    <property type="molecule type" value="Genomic_DNA"/>
</dbReference>
<sequence length="34" mass="3803">MSQKLASKGIFFGAISGKIMRQNEKVLAQVFKVF</sequence>
<accession>A0A2U1F2R3</accession>